<reference evidence="1 2" key="1">
    <citation type="submission" date="2020-10" db="EMBL/GenBank/DDBJ databases">
        <title>Identification of Nocardia species via Next-generation sequencing and recognition of intraspecies genetic diversity.</title>
        <authorList>
            <person name="Li P."/>
            <person name="Li P."/>
            <person name="Lu B."/>
        </authorList>
    </citation>
    <scope>NUCLEOTIDE SEQUENCE [LARGE SCALE GENOMIC DNA]</scope>
    <source>
        <strain evidence="1 2">N-11</strain>
    </source>
</reference>
<evidence type="ECO:0000313" key="1">
    <source>
        <dbReference type="EMBL" id="MBF6226691.1"/>
    </source>
</evidence>
<keyword evidence="2" id="KW-1185">Reference proteome</keyword>
<gene>
    <name evidence="1" type="ORF">IU470_16475</name>
</gene>
<name>A0ABS0CA35_9NOCA</name>
<proteinExistence type="predicted"/>
<accession>A0ABS0CA35</accession>
<dbReference type="Proteomes" id="UP000807309">
    <property type="component" value="Unassembled WGS sequence"/>
</dbReference>
<sequence>MTDRWARAEELFRQREADRRYRRDDQAWGEHDYYHPTDHGHEREIGPRVDKLRRIVRG</sequence>
<protein>
    <submittedName>
        <fullName evidence="1">Uncharacterized protein</fullName>
    </submittedName>
</protein>
<evidence type="ECO:0000313" key="2">
    <source>
        <dbReference type="Proteomes" id="UP000807309"/>
    </source>
</evidence>
<organism evidence="1 2">
    <name type="scientific">Nocardia abscessus</name>
    <dbReference type="NCBI Taxonomy" id="120957"/>
    <lineage>
        <taxon>Bacteria</taxon>
        <taxon>Bacillati</taxon>
        <taxon>Actinomycetota</taxon>
        <taxon>Actinomycetes</taxon>
        <taxon>Mycobacteriales</taxon>
        <taxon>Nocardiaceae</taxon>
        <taxon>Nocardia</taxon>
    </lineage>
</organism>
<comment type="caution">
    <text evidence="1">The sequence shown here is derived from an EMBL/GenBank/DDBJ whole genome shotgun (WGS) entry which is preliminary data.</text>
</comment>
<dbReference type="EMBL" id="JADLRE010000011">
    <property type="protein sequence ID" value="MBF6226691.1"/>
    <property type="molecule type" value="Genomic_DNA"/>
</dbReference>